<dbReference type="AlphaFoldDB" id="A0A212QSG0"/>
<keyword evidence="1" id="KW-0808">Transferase</keyword>
<reference evidence="1 2" key="1">
    <citation type="submission" date="2017-06" db="EMBL/GenBank/DDBJ databases">
        <authorList>
            <person name="Kim H.J."/>
            <person name="Triplett B.A."/>
        </authorList>
    </citation>
    <scope>NUCLEOTIDE SEQUENCE [LARGE SCALE GENOMIC DNA]</scope>
    <source>
        <strain evidence="1 2">B29T1</strain>
    </source>
</reference>
<keyword evidence="1" id="KW-0418">Kinase</keyword>
<dbReference type="PROSITE" id="PS01125">
    <property type="entry name" value="ROK"/>
    <property type="match status" value="1"/>
</dbReference>
<dbReference type="PANTHER" id="PTHR18964">
    <property type="entry name" value="ROK (REPRESSOR, ORF, KINASE) FAMILY"/>
    <property type="match status" value="1"/>
</dbReference>
<dbReference type="CDD" id="cd24066">
    <property type="entry name" value="ASKHA_NBD_ROK_EcFRK-like"/>
    <property type="match status" value="1"/>
</dbReference>
<sequence>MTEAATVNAIAIGIDLGGTKIEARALAPDGGELLRRRLPTPSGSGDDAYQAVLAAIVTLVGDVEQELGQVGSVGICHPGTTSPVTGLMKNCNRVFMNGRPFETDLSRHMGRRMAFANDANCLALSEAIDGAGAGANSVFAVIIGTGCGGGIAVHGKVLAGPNRVAGEWGHNPLPWPDADELPGRQCFCGQRGCLEEWISGPAFARDHREATGVALDAPSIVAAALAGDAPAMASLDRYVDRLGRALATLVNTVDPDVIVLGGGMSNVSCLYERLPPVIAGRIFSDTFTTPIRPASHGDSSGVRGAAWLGRDLQSRA</sequence>
<dbReference type="EMBL" id="FYEH01000003">
    <property type="protein sequence ID" value="SNB62396.1"/>
    <property type="molecule type" value="Genomic_DNA"/>
</dbReference>
<gene>
    <name evidence="1" type="ORF">SAMN07250955_103108</name>
</gene>
<evidence type="ECO:0000313" key="2">
    <source>
        <dbReference type="Proteomes" id="UP000197065"/>
    </source>
</evidence>
<dbReference type="InterPro" id="IPR049874">
    <property type="entry name" value="ROK_cs"/>
</dbReference>
<organism evidence="1 2">
    <name type="scientific">Arboricoccus pini</name>
    <dbReference type="NCBI Taxonomy" id="1963835"/>
    <lineage>
        <taxon>Bacteria</taxon>
        <taxon>Pseudomonadati</taxon>
        <taxon>Pseudomonadota</taxon>
        <taxon>Alphaproteobacteria</taxon>
        <taxon>Geminicoccales</taxon>
        <taxon>Geminicoccaceae</taxon>
        <taxon>Arboricoccus</taxon>
    </lineage>
</organism>
<evidence type="ECO:0000313" key="1">
    <source>
        <dbReference type="EMBL" id="SNB62396.1"/>
    </source>
</evidence>
<dbReference type="SUPFAM" id="SSF53067">
    <property type="entry name" value="Actin-like ATPase domain"/>
    <property type="match status" value="1"/>
</dbReference>
<dbReference type="Proteomes" id="UP000197065">
    <property type="component" value="Unassembled WGS sequence"/>
</dbReference>
<dbReference type="Gene3D" id="3.30.420.40">
    <property type="match status" value="2"/>
</dbReference>
<dbReference type="GO" id="GO:0004396">
    <property type="term" value="F:hexokinase activity"/>
    <property type="evidence" value="ECO:0007669"/>
    <property type="project" value="TreeGrafter"/>
</dbReference>
<dbReference type="RefSeq" id="WP_243389739.1">
    <property type="nucleotide sequence ID" value="NZ_FYEH01000003.1"/>
</dbReference>
<keyword evidence="2" id="KW-1185">Reference proteome</keyword>
<dbReference type="InterPro" id="IPR043129">
    <property type="entry name" value="ATPase_NBD"/>
</dbReference>
<dbReference type="InterPro" id="IPR000600">
    <property type="entry name" value="ROK"/>
</dbReference>
<accession>A0A212QSG0</accession>
<name>A0A212QSG0_9PROT</name>
<protein>
    <submittedName>
        <fullName evidence="1">Fructokinase</fullName>
    </submittedName>
</protein>
<dbReference type="Pfam" id="PF00480">
    <property type="entry name" value="ROK"/>
    <property type="match status" value="1"/>
</dbReference>
<proteinExistence type="predicted"/>
<dbReference type="PANTHER" id="PTHR18964:SF174">
    <property type="entry name" value="D-ALLOSE KINASE-RELATED"/>
    <property type="match status" value="1"/>
</dbReference>